<evidence type="ECO:0000313" key="5">
    <source>
        <dbReference type="EMBL" id="PIE33357.1"/>
    </source>
</evidence>
<evidence type="ECO:0000256" key="2">
    <source>
        <dbReference type="ARBA" id="ARBA00022741"/>
    </source>
</evidence>
<accession>A0A2G6KCH1</accession>
<name>A0A2G6KCH1_9ACTN</name>
<dbReference type="EMBL" id="PDSL01000033">
    <property type="protein sequence ID" value="PIE33357.1"/>
    <property type="molecule type" value="Genomic_DNA"/>
</dbReference>
<dbReference type="GO" id="GO:0005524">
    <property type="term" value="F:ATP binding"/>
    <property type="evidence" value="ECO:0007669"/>
    <property type="project" value="UniProtKB-KW"/>
</dbReference>
<dbReference type="Pfam" id="PF00005">
    <property type="entry name" value="ABC_tran"/>
    <property type="match status" value="1"/>
</dbReference>
<evidence type="ECO:0000256" key="1">
    <source>
        <dbReference type="ARBA" id="ARBA00022448"/>
    </source>
</evidence>
<evidence type="ECO:0000256" key="3">
    <source>
        <dbReference type="ARBA" id="ARBA00022840"/>
    </source>
</evidence>
<dbReference type="SMART" id="SM00382">
    <property type="entry name" value="AAA"/>
    <property type="match status" value="1"/>
</dbReference>
<proteinExistence type="predicted"/>
<reference evidence="5 6" key="1">
    <citation type="submission" date="2017-10" db="EMBL/GenBank/DDBJ databases">
        <title>Novel microbial diversity and functional potential in the marine mammal oral microbiome.</title>
        <authorList>
            <person name="Dudek N.K."/>
            <person name="Sun C.L."/>
            <person name="Burstein D."/>
            <person name="Kantor R.S."/>
            <person name="Aliaga Goltsman D.S."/>
            <person name="Bik E.M."/>
            <person name="Thomas B.C."/>
            <person name="Banfield J.F."/>
            <person name="Relman D.A."/>
        </authorList>
    </citation>
    <scope>NUCLEOTIDE SEQUENCE [LARGE SCALE GENOMIC DNA]</scope>
    <source>
        <strain evidence="5">DOLJORAL78_61_10</strain>
    </source>
</reference>
<dbReference type="PROSITE" id="PS50893">
    <property type="entry name" value="ABC_TRANSPORTER_2"/>
    <property type="match status" value="1"/>
</dbReference>
<feature type="domain" description="ABC transporter" evidence="4">
    <location>
        <begin position="3"/>
        <end position="223"/>
    </location>
</feature>
<comment type="caution">
    <text evidence="5">The sequence shown here is derived from an EMBL/GenBank/DDBJ whole genome shotgun (WGS) entry which is preliminary data.</text>
</comment>
<dbReference type="Proteomes" id="UP000230914">
    <property type="component" value="Unassembled WGS sequence"/>
</dbReference>
<dbReference type="GO" id="GO:0005886">
    <property type="term" value="C:plasma membrane"/>
    <property type="evidence" value="ECO:0007669"/>
    <property type="project" value="TreeGrafter"/>
</dbReference>
<dbReference type="GO" id="GO:0022857">
    <property type="term" value="F:transmembrane transporter activity"/>
    <property type="evidence" value="ECO:0007669"/>
    <property type="project" value="TreeGrafter"/>
</dbReference>
<organism evidence="5 6">
    <name type="scientific">Ilumatobacter coccineus</name>
    <dbReference type="NCBI Taxonomy" id="467094"/>
    <lineage>
        <taxon>Bacteria</taxon>
        <taxon>Bacillati</taxon>
        <taxon>Actinomycetota</taxon>
        <taxon>Acidimicrobiia</taxon>
        <taxon>Acidimicrobiales</taxon>
        <taxon>Ilumatobacteraceae</taxon>
        <taxon>Ilumatobacter</taxon>
    </lineage>
</organism>
<keyword evidence="2" id="KW-0547">Nucleotide-binding</keyword>
<dbReference type="InterPro" id="IPR017871">
    <property type="entry name" value="ABC_transporter-like_CS"/>
</dbReference>
<dbReference type="CDD" id="cd03255">
    <property type="entry name" value="ABC_MJ0796_LolCDE_FtsE"/>
    <property type="match status" value="1"/>
</dbReference>
<keyword evidence="3 5" id="KW-0067">ATP-binding</keyword>
<dbReference type="GO" id="GO:0016887">
    <property type="term" value="F:ATP hydrolysis activity"/>
    <property type="evidence" value="ECO:0007669"/>
    <property type="project" value="InterPro"/>
</dbReference>
<dbReference type="PANTHER" id="PTHR24220:SF685">
    <property type="entry name" value="ABC TRANSPORTER RELATED"/>
    <property type="match status" value="1"/>
</dbReference>
<dbReference type="PROSITE" id="PS00211">
    <property type="entry name" value="ABC_TRANSPORTER_1"/>
    <property type="match status" value="1"/>
</dbReference>
<protein>
    <submittedName>
        <fullName evidence="5">ABC transporter ATP-binding protein</fullName>
    </submittedName>
</protein>
<evidence type="ECO:0000313" key="6">
    <source>
        <dbReference type="Proteomes" id="UP000230914"/>
    </source>
</evidence>
<dbReference type="InterPro" id="IPR003593">
    <property type="entry name" value="AAA+_ATPase"/>
</dbReference>
<evidence type="ECO:0000259" key="4">
    <source>
        <dbReference type="PROSITE" id="PS50893"/>
    </source>
</evidence>
<keyword evidence="1" id="KW-0813">Transport</keyword>
<dbReference type="SUPFAM" id="SSF52540">
    <property type="entry name" value="P-loop containing nucleoside triphosphate hydrolases"/>
    <property type="match status" value="1"/>
</dbReference>
<dbReference type="InterPro" id="IPR017911">
    <property type="entry name" value="MacB-like_ATP-bd"/>
</dbReference>
<dbReference type="Gene3D" id="3.40.50.300">
    <property type="entry name" value="P-loop containing nucleotide triphosphate hydrolases"/>
    <property type="match status" value="1"/>
</dbReference>
<dbReference type="InterPro" id="IPR027417">
    <property type="entry name" value="P-loop_NTPase"/>
</dbReference>
<dbReference type="InterPro" id="IPR015854">
    <property type="entry name" value="ABC_transpr_LolD-like"/>
</dbReference>
<dbReference type="InterPro" id="IPR003439">
    <property type="entry name" value="ABC_transporter-like_ATP-bd"/>
</dbReference>
<gene>
    <name evidence="5" type="ORF">CSA55_02025</name>
</gene>
<sequence>MSLTLTDITATVPDGTGTRTILDSINLTIDPGDTVVLTGPSGSGKSTLLAIASLLRRPESGRVLIDGTDVTDLSPRRQAAVRGRSIGIVYQTPNLFPSLTASEQLELVAHLSGHLDDTARRRARDLLVTVGLEHRLNARPAQMSGGERQRVGLARALMNRPSVLMADEPTSALDPERGQQIMELLHDTARDAATLIVTHSADQVVKPDRHLELDHGHLRDLTI</sequence>
<dbReference type="AlphaFoldDB" id="A0A2G6KCH1"/>
<dbReference type="PANTHER" id="PTHR24220">
    <property type="entry name" value="IMPORT ATP-BINDING PROTEIN"/>
    <property type="match status" value="1"/>
</dbReference>